<protein>
    <recommendedName>
        <fullName evidence="1">JmjC domain-containing protein</fullName>
    </recommendedName>
</protein>
<feature type="domain" description="JmjC" evidence="1">
    <location>
        <begin position="187"/>
        <end position="404"/>
    </location>
</feature>
<name>A0A1Q9D066_SYMMI</name>
<dbReference type="OrthoDB" id="408229at2759"/>
<dbReference type="Gene3D" id="2.60.120.650">
    <property type="entry name" value="Cupin"/>
    <property type="match status" value="1"/>
</dbReference>
<dbReference type="SUPFAM" id="SSF51197">
    <property type="entry name" value="Clavaminate synthase-like"/>
    <property type="match status" value="1"/>
</dbReference>
<dbReference type="PANTHER" id="PTHR12480">
    <property type="entry name" value="ARGININE DEMETHYLASE AND LYSYL-HYDROXYLASE JMJD"/>
    <property type="match status" value="1"/>
</dbReference>
<dbReference type="Proteomes" id="UP000186817">
    <property type="component" value="Unassembled WGS sequence"/>
</dbReference>
<evidence type="ECO:0000313" key="3">
    <source>
        <dbReference type="Proteomes" id="UP000186817"/>
    </source>
</evidence>
<dbReference type="InterPro" id="IPR003347">
    <property type="entry name" value="JmjC_dom"/>
</dbReference>
<gene>
    <name evidence="2" type="ORF">AK812_SmicGene30077</name>
</gene>
<dbReference type="InterPro" id="IPR050910">
    <property type="entry name" value="JMJD6_ArgDemeth/LysHydrox"/>
</dbReference>
<comment type="caution">
    <text evidence="2">The sequence shown here is derived from an EMBL/GenBank/DDBJ whole genome shotgun (WGS) entry which is preliminary data.</text>
</comment>
<reference evidence="2 3" key="1">
    <citation type="submission" date="2016-02" db="EMBL/GenBank/DDBJ databases">
        <title>Genome analysis of coral dinoflagellate symbionts highlights evolutionary adaptations to a symbiotic lifestyle.</title>
        <authorList>
            <person name="Aranda M."/>
            <person name="Li Y."/>
            <person name="Liew Y.J."/>
            <person name="Baumgarten S."/>
            <person name="Simakov O."/>
            <person name="Wilson M."/>
            <person name="Piel J."/>
            <person name="Ashoor H."/>
            <person name="Bougouffa S."/>
            <person name="Bajic V.B."/>
            <person name="Ryu T."/>
            <person name="Ravasi T."/>
            <person name="Bayer T."/>
            <person name="Micklem G."/>
            <person name="Kim H."/>
            <person name="Bhak J."/>
            <person name="Lajeunesse T.C."/>
            <person name="Voolstra C.R."/>
        </authorList>
    </citation>
    <scope>NUCLEOTIDE SEQUENCE [LARGE SCALE GENOMIC DNA]</scope>
    <source>
        <strain evidence="2 3">CCMP2467</strain>
    </source>
</reference>
<evidence type="ECO:0000313" key="2">
    <source>
        <dbReference type="EMBL" id="OLP88569.1"/>
    </source>
</evidence>
<keyword evidence="3" id="KW-1185">Reference proteome</keyword>
<dbReference type="AlphaFoldDB" id="A0A1Q9D066"/>
<proteinExistence type="predicted"/>
<dbReference type="PROSITE" id="PS51184">
    <property type="entry name" value="JMJC"/>
    <property type="match status" value="1"/>
</dbReference>
<dbReference type="EMBL" id="LSRX01000806">
    <property type="protein sequence ID" value="OLP88569.1"/>
    <property type="molecule type" value="Genomic_DNA"/>
</dbReference>
<evidence type="ECO:0000259" key="1">
    <source>
        <dbReference type="PROSITE" id="PS51184"/>
    </source>
</evidence>
<sequence>MPAATSESGRRLSKAEKLEVLRVCAAVLAVPAFQIWEVQAQEQRCSQGICTSTSAGTAREDASLLQAHPVSELTQARHAKDAVKRRHKHHSQTHNKIVDGRDYRADAAEYFEKVKHDSLEERCPHIRTMTLKEVSQRWHEELEQLKEDTPREKFDKKFKDFRHAFPGLLHDNKPVLIKGHVPKQLGWRAATHWGKDELADFLGDLPWQRQSFDYPDWVYSTHNLTTFREYVGHDDSARNIFLFGSEDGCDKRGDLKKTMDKIRGQFIPSPDFAWGPEVCEAIVAIDSIGSSHGFHCHDPVWQVQVQGYKMWWLLPPHYRGTAPESDTTDDSIGWGGSPVLPDGTVFAHPNGCAMLKQVEPPPGTKSCLVGPGEMMVLPVGWVHSTCGLTNYTAAAGGWLGYYRS</sequence>
<organism evidence="2 3">
    <name type="scientific">Symbiodinium microadriaticum</name>
    <name type="common">Dinoflagellate</name>
    <name type="synonym">Zooxanthella microadriatica</name>
    <dbReference type="NCBI Taxonomy" id="2951"/>
    <lineage>
        <taxon>Eukaryota</taxon>
        <taxon>Sar</taxon>
        <taxon>Alveolata</taxon>
        <taxon>Dinophyceae</taxon>
        <taxon>Suessiales</taxon>
        <taxon>Symbiodiniaceae</taxon>
        <taxon>Symbiodinium</taxon>
    </lineage>
</organism>
<accession>A0A1Q9D066</accession>